<comment type="caution">
    <text evidence="1">The sequence shown here is derived from an EMBL/GenBank/DDBJ whole genome shotgun (WGS) entry which is preliminary data.</text>
</comment>
<gene>
    <name evidence="1" type="ORF">EB796_023591</name>
</gene>
<proteinExistence type="predicted"/>
<evidence type="ECO:0000313" key="1">
    <source>
        <dbReference type="EMBL" id="KAF6018100.1"/>
    </source>
</evidence>
<dbReference type="AlphaFoldDB" id="A0A7J7IW82"/>
<dbReference type="Proteomes" id="UP000593567">
    <property type="component" value="Unassembled WGS sequence"/>
</dbReference>
<evidence type="ECO:0000313" key="2">
    <source>
        <dbReference type="Proteomes" id="UP000593567"/>
    </source>
</evidence>
<dbReference type="OrthoDB" id="5945439at2759"/>
<name>A0A7J7IW82_BUGNE</name>
<organism evidence="1 2">
    <name type="scientific">Bugula neritina</name>
    <name type="common">Brown bryozoan</name>
    <name type="synonym">Sertularia neritina</name>
    <dbReference type="NCBI Taxonomy" id="10212"/>
    <lineage>
        <taxon>Eukaryota</taxon>
        <taxon>Metazoa</taxon>
        <taxon>Spiralia</taxon>
        <taxon>Lophotrochozoa</taxon>
        <taxon>Bryozoa</taxon>
        <taxon>Gymnolaemata</taxon>
        <taxon>Cheilostomatida</taxon>
        <taxon>Flustrina</taxon>
        <taxon>Buguloidea</taxon>
        <taxon>Bugulidae</taxon>
        <taxon>Bugula</taxon>
    </lineage>
</organism>
<reference evidence="1" key="1">
    <citation type="submission" date="2020-06" db="EMBL/GenBank/DDBJ databases">
        <title>Draft genome of Bugula neritina, a colonial animal packing powerful symbionts and potential medicines.</title>
        <authorList>
            <person name="Rayko M."/>
        </authorList>
    </citation>
    <scope>NUCLEOTIDE SEQUENCE [LARGE SCALE GENOMIC DNA]</scope>
    <source>
        <strain evidence="1">Kwan_BN1</strain>
    </source>
</reference>
<keyword evidence="2" id="KW-1185">Reference proteome</keyword>
<protein>
    <submittedName>
        <fullName evidence="1">Uncharacterized protein</fullName>
    </submittedName>
</protein>
<dbReference type="EMBL" id="VXIV02003338">
    <property type="protein sequence ID" value="KAF6018100.1"/>
    <property type="molecule type" value="Genomic_DNA"/>
</dbReference>
<accession>A0A7J7IW82</accession>
<sequence>MSSANSLGEARETWCAVERMKKEDFCRAQRKHFDSHLQCSTQTGQAEEIPVEGRCQWKPVNPKLKERKHFSHTFDSRLVL</sequence>